<dbReference type="OrthoDB" id="5954824at2759"/>
<evidence type="ECO:0000259" key="3">
    <source>
        <dbReference type="PROSITE" id="PS50006"/>
    </source>
</evidence>
<dbReference type="GO" id="GO:0005634">
    <property type="term" value="C:nucleus"/>
    <property type="evidence" value="ECO:0007669"/>
    <property type="project" value="TreeGrafter"/>
</dbReference>
<feature type="compositionally biased region" description="Low complexity" evidence="2">
    <location>
        <begin position="163"/>
        <end position="176"/>
    </location>
</feature>
<proteinExistence type="predicted"/>
<evidence type="ECO:0000256" key="2">
    <source>
        <dbReference type="SAM" id="MobiDB-lite"/>
    </source>
</evidence>
<accession>A0A077WJG0</accession>
<dbReference type="Gene3D" id="2.60.200.20">
    <property type="match status" value="1"/>
</dbReference>
<dbReference type="GO" id="GO:0043565">
    <property type="term" value="F:sequence-specific DNA binding"/>
    <property type="evidence" value="ECO:0007669"/>
    <property type="project" value="TreeGrafter"/>
</dbReference>
<dbReference type="PANTHER" id="PTHR21712">
    <property type="entry name" value="PRE-RRNA-PROCESSING PROTEIN FHL1"/>
    <property type="match status" value="1"/>
</dbReference>
<dbReference type="PROSITE" id="PS50006">
    <property type="entry name" value="FHA_DOMAIN"/>
    <property type="match status" value="1"/>
</dbReference>
<keyword evidence="1" id="KW-0539">Nucleus</keyword>
<dbReference type="PANTHER" id="PTHR21712:SF29">
    <property type="entry name" value="PRE-RRNA-PROCESSING PROTEIN FHL1"/>
    <property type="match status" value="1"/>
</dbReference>
<dbReference type="SUPFAM" id="SSF49879">
    <property type="entry name" value="SMAD/FHA domain"/>
    <property type="match status" value="1"/>
</dbReference>
<dbReference type="CDD" id="cd22701">
    <property type="entry name" value="FHA_FKH1-like"/>
    <property type="match status" value="1"/>
</dbReference>
<dbReference type="EMBL" id="LK023321">
    <property type="protein sequence ID" value="CDS06742.1"/>
    <property type="molecule type" value="Genomic_DNA"/>
</dbReference>
<dbReference type="InterPro" id="IPR045178">
    <property type="entry name" value="Fhl1/FHA1"/>
</dbReference>
<feature type="region of interest" description="Disordered" evidence="2">
    <location>
        <begin position="298"/>
        <end position="332"/>
    </location>
</feature>
<reference evidence="4" key="1">
    <citation type="journal article" date="2014" name="Genome Announc.">
        <title>De novo whole-genome sequence and genome annotation of Lichtheimia ramosa.</title>
        <authorList>
            <person name="Linde J."/>
            <person name="Schwartze V."/>
            <person name="Binder U."/>
            <person name="Lass-Florl C."/>
            <person name="Voigt K."/>
            <person name="Horn F."/>
        </authorList>
    </citation>
    <scope>NUCLEOTIDE SEQUENCE</scope>
    <source>
        <strain evidence="4">JMRC FSU:6197</strain>
    </source>
</reference>
<feature type="domain" description="FHA" evidence="3">
    <location>
        <begin position="56"/>
        <end position="119"/>
    </location>
</feature>
<evidence type="ECO:0000256" key="1">
    <source>
        <dbReference type="ARBA" id="ARBA00023242"/>
    </source>
</evidence>
<evidence type="ECO:0000313" key="4">
    <source>
        <dbReference type="EMBL" id="CDS06742.1"/>
    </source>
</evidence>
<protein>
    <recommendedName>
        <fullName evidence="3">FHA domain-containing protein</fullName>
    </recommendedName>
</protein>
<organism evidence="4">
    <name type="scientific">Lichtheimia ramosa</name>
    <dbReference type="NCBI Taxonomy" id="688394"/>
    <lineage>
        <taxon>Eukaryota</taxon>
        <taxon>Fungi</taxon>
        <taxon>Fungi incertae sedis</taxon>
        <taxon>Mucoromycota</taxon>
        <taxon>Mucoromycotina</taxon>
        <taxon>Mucoromycetes</taxon>
        <taxon>Mucorales</taxon>
        <taxon>Lichtheimiaceae</taxon>
        <taxon>Lichtheimia</taxon>
    </lineage>
</organism>
<dbReference type="Pfam" id="PF00498">
    <property type="entry name" value="FHA"/>
    <property type="match status" value="1"/>
</dbReference>
<dbReference type="InterPro" id="IPR008984">
    <property type="entry name" value="SMAD_FHA_dom_sf"/>
</dbReference>
<feature type="compositionally biased region" description="Low complexity" evidence="2">
    <location>
        <begin position="299"/>
        <end position="313"/>
    </location>
</feature>
<dbReference type="AlphaFoldDB" id="A0A077WJG0"/>
<sequence length="353" mass="39079">MSGSLHSFSQSELQLLTASGDDRVIVNTPAVPPESASMYPKLVGSNWDCYITTDSIVLGRSPGSDTTLRRQTHGSKVDIDFGPDRRDISRQHAEIRFHRDKWILRIYGRNGVKVNHVLRKPKSPPVTLSNGSLIEIVGHAFVFILPMKPSTPIASHSNNIQHTSRSTSISSSNNTTQDHGSSRNDGDSEGPVVLREFDQDGRLETMIAEMLRTSTNRDTETVVNSVLEKNPQHDKSAILHALVLSDKFQLVDNQWSLVVRDNAVDQVYAIQGPSFGTSIMDIYTTWLDAREVANTRVDAATPASSSTISASTSKRSHGQGTPREGMKRQRSELVFADPWKDVRTMDLSVSSRR</sequence>
<dbReference type="InterPro" id="IPR000253">
    <property type="entry name" value="FHA_dom"/>
</dbReference>
<name>A0A077WJG0_9FUNG</name>
<dbReference type="GO" id="GO:0060962">
    <property type="term" value="P:regulation of ribosomal protein gene transcription by RNA polymerase II"/>
    <property type="evidence" value="ECO:0007669"/>
    <property type="project" value="InterPro"/>
</dbReference>
<feature type="region of interest" description="Disordered" evidence="2">
    <location>
        <begin position="154"/>
        <end position="192"/>
    </location>
</feature>
<dbReference type="SMART" id="SM00240">
    <property type="entry name" value="FHA"/>
    <property type="match status" value="1"/>
</dbReference>
<gene>
    <name evidence="4" type="ORF">LRAMOSA09269</name>
</gene>